<organism evidence="2 3">
    <name type="scientific">Haloplanus aerogenes</name>
    <dbReference type="NCBI Taxonomy" id="660522"/>
    <lineage>
        <taxon>Archaea</taxon>
        <taxon>Methanobacteriati</taxon>
        <taxon>Methanobacteriota</taxon>
        <taxon>Stenosarchaea group</taxon>
        <taxon>Halobacteria</taxon>
        <taxon>Halobacteriales</taxon>
        <taxon>Haloferacaceae</taxon>
        <taxon>Haloplanus</taxon>
    </lineage>
</organism>
<evidence type="ECO:0000313" key="3">
    <source>
        <dbReference type="Proteomes" id="UP000277326"/>
    </source>
</evidence>
<name>A0A3M0CVF6_9EURY</name>
<dbReference type="OrthoDB" id="306277at2157"/>
<keyword evidence="1" id="KW-1133">Transmembrane helix</keyword>
<dbReference type="Proteomes" id="UP000277326">
    <property type="component" value="Unassembled WGS sequence"/>
</dbReference>
<dbReference type="EMBL" id="REFS01000006">
    <property type="protein sequence ID" value="RMB12885.1"/>
    <property type="molecule type" value="Genomic_DNA"/>
</dbReference>
<protein>
    <submittedName>
        <fullName evidence="2">Uncharacterized protein</fullName>
    </submittedName>
</protein>
<dbReference type="GeneID" id="44638302"/>
<keyword evidence="1" id="KW-0812">Transmembrane</keyword>
<feature type="transmembrane region" description="Helical" evidence="1">
    <location>
        <begin position="30"/>
        <end position="52"/>
    </location>
</feature>
<dbReference type="AlphaFoldDB" id="A0A3M0CVF6"/>
<gene>
    <name evidence="2" type="ORF">ATH50_3041</name>
</gene>
<proteinExistence type="predicted"/>
<accession>A0A3M0CVF6</accession>
<sequence length="54" mass="5981">MSDRDPEPKNPLSPYYPSEVPNVPGDGRTWFAVLAVFTLLLGAVYAFLTLFLPP</sequence>
<reference evidence="2 3" key="1">
    <citation type="journal article" date="2015" name="Stand. Genomic Sci.">
        <title>Genomic Encyclopedia of Bacterial and Archaeal Type Strains, Phase III: the genomes of soil and plant-associated and newly described type strains.</title>
        <authorList>
            <person name="Whitman W.B."/>
            <person name="Woyke T."/>
            <person name="Klenk H.P."/>
            <person name="Zhou Y."/>
            <person name="Lilburn T.G."/>
            <person name="Beck B.J."/>
            <person name="De Vos P."/>
            <person name="Vandamme P."/>
            <person name="Eisen J.A."/>
            <person name="Garrity G."/>
            <person name="Hugenholtz P."/>
            <person name="Kyrpides N.C."/>
        </authorList>
    </citation>
    <scope>NUCLEOTIDE SEQUENCE [LARGE SCALE GENOMIC DNA]</scope>
    <source>
        <strain evidence="2 3">CGMCC 1.10124</strain>
    </source>
</reference>
<evidence type="ECO:0000313" key="2">
    <source>
        <dbReference type="EMBL" id="RMB12885.1"/>
    </source>
</evidence>
<comment type="caution">
    <text evidence="2">The sequence shown here is derived from an EMBL/GenBank/DDBJ whole genome shotgun (WGS) entry which is preliminary data.</text>
</comment>
<evidence type="ECO:0000256" key="1">
    <source>
        <dbReference type="SAM" id="Phobius"/>
    </source>
</evidence>
<keyword evidence="1" id="KW-0472">Membrane</keyword>
<dbReference type="RefSeq" id="WP_158601193.1">
    <property type="nucleotide sequence ID" value="NZ_CP034145.1"/>
</dbReference>